<organism evidence="9 10">
    <name type="scientific">Desmophyllum pertusum</name>
    <dbReference type="NCBI Taxonomy" id="174260"/>
    <lineage>
        <taxon>Eukaryota</taxon>
        <taxon>Metazoa</taxon>
        <taxon>Cnidaria</taxon>
        <taxon>Anthozoa</taxon>
        <taxon>Hexacorallia</taxon>
        <taxon>Scleractinia</taxon>
        <taxon>Caryophylliina</taxon>
        <taxon>Caryophylliidae</taxon>
        <taxon>Desmophyllum</taxon>
    </lineage>
</organism>
<comment type="similarity">
    <text evidence="2 6">Belongs to the TGF-beta family.</text>
</comment>
<dbReference type="AlphaFoldDB" id="A0A9W9ZNA6"/>
<keyword evidence="4 6" id="KW-0339">Growth factor</keyword>
<dbReference type="GO" id="GO:0008083">
    <property type="term" value="F:growth factor activity"/>
    <property type="evidence" value="ECO:0007669"/>
    <property type="project" value="UniProtKB-KW"/>
</dbReference>
<reference evidence="9" key="1">
    <citation type="submission" date="2023-01" db="EMBL/GenBank/DDBJ databases">
        <title>Genome assembly of the deep-sea coral Lophelia pertusa.</title>
        <authorList>
            <person name="Herrera S."/>
            <person name="Cordes E."/>
        </authorList>
    </citation>
    <scope>NUCLEOTIDE SEQUENCE</scope>
    <source>
        <strain evidence="9">USNM1676648</strain>
        <tissue evidence="9">Polyp</tissue>
    </source>
</reference>
<dbReference type="Gene3D" id="2.10.90.10">
    <property type="entry name" value="Cystine-knot cytokines"/>
    <property type="match status" value="1"/>
</dbReference>
<dbReference type="GO" id="GO:0005125">
    <property type="term" value="F:cytokine activity"/>
    <property type="evidence" value="ECO:0007669"/>
    <property type="project" value="TreeGrafter"/>
</dbReference>
<evidence type="ECO:0000313" key="9">
    <source>
        <dbReference type="EMBL" id="KAJ7384767.1"/>
    </source>
</evidence>
<accession>A0A9W9ZNA6</accession>
<dbReference type="InterPro" id="IPR001839">
    <property type="entry name" value="TGF-b_C"/>
</dbReference>
<dbReference type="SMART" id="SM00204">
    <property type="entry name" value="TGFB"/>
    <property type="match status" value="1"/>
</dbReference>
<dbReference type="PROSITE" id="PS51362">
    <property type="entry name" value="TGF_BETA_2"/>
    <property type="match status" value="1"/>
</dbReference>
<dbReference type="Pfam" id="PF00019">
    <property type="entry name" value="TGF_beta"/>
    <property type="match status" value="1"/>
</dbReference>
<evidence type="ECO:0000256" key="3">
    <source>
        <dbReference type="ARBA" id="ARBA00022525"/>
    </source>
</evidence>
<keyword evidence="5" id="KW-1015">Disulfide bond</keyword>
<evidence type="ECO:0000256" key="1">
    <source>
        <dbReference type="ARBA" id="ARBA00004613"/>
    </source>
</evidence>
<name>A0A9W9ZNA6_9CNID</name>
<evidence type="ECO:0000256" key="2">
    <source>
        <dbReference type="ARBA" id="ARBA00006656"/>
    </source>
</evidence>
<evidence type="ECO:0000256" key="6">
    <source>
        <dbReference type="RuleBase" id="RU000354"/>
    </source>
</evidence>
<evidence type="ECO:0000256" key="4">
    <source>
        <dbReference type="ARBA" id="ARBA00023030"/>
    </source>
</evidence>
<dbReference type="InterPro" id="IPR015615">
    <property type="entry name" value="TGF-beta-rel"/>
</dbReference>
<evidence type="ECO:0000256" key="7">
    <source>
        <dbReference type="SAM" id="Phobius"/>
    </source>
</evidence>
<dbReference type="PANTHER" id="PTHR11848">
    <property type="entry name" value="TGF-BETA FAMILY"/>
    <property type="match status" value="1"/>
</dbReference>
<keyword evidence="3" id="KW-0964">Secreted</keyword>
<dbReference type="Gene3D" id="2.60.120.970">
    <property type="match status" value="1"/>
</dbReference>
<protein>
    <submittedName>
        <fullName evidence="9">Defense response, incompatible interaction</fullName>
    </submittedName>
</protein>
<dbReference type="InterPro" id="IPR001111">
    <property type="entry name" value="TGF-b_propeptide"/>
</dbReference>
<evidence type="ECO:0000259" key="8">
    <source>
        <dbReference type="PROSITE" id="PS51362"/>
    </source>
</evidence>
<dbReference type="Pfam" id="PF00688">
    <property type="entry name" value="TGFb_propeptide"/>
    <property type="match status" value="1"/>
</dbReference>
<dbReference type="InterPro" id="IPR029034">
    <property type="entry name" value="Cystine-knot_cytokine"/>
</dbReference>
<dbReference type="OrthoDB" id="6092228at2759"/>
<dbReference type="SUPFAM" id="SSF57501">
    <property type="entry name" value="Cystine-knot cytokines"/>
    <property type="match status" value="1"/>
</dbReference>
<keyword evidence="10" id="KW-1185">Reference proteome</keyword>
<dbReference type="GO" id="GO:0042127">
    <property type="term" value="P:regulation of cell population proliferation"/>
    <property type="evidence" value="ECO:0007669"/>
    <property type="project" value="TreeGrafter"/>
</dbReference>
<dbReference type="Proteomes" id="UP001163046">
    <property type="component" value="Unassembled WGS sequence"/>
</dbReference>
<gene>
    <name evidence="9" type="primary">TGFB1</name>
    <name evidence="9" type="ORF">OS493_020359</name>
</gene>
<dbReference type="PANTHER" id="PTHR11848:SF33">
    <property type="entry name" value="TGF-BETA FAMILY PROFILE DOMAIN-CONTAINING PROTEIN"/>
    <property type="match status" value="1"/>
</dbReference>
<feature type="domain" description="TGF-beta family profile" evidence="8">
    <location>
        <begin position="293"/>
        <end position="411"/>
    </location>
</feature>
<keyword evidence="7" id="KW-1133">Transmembrane helix</keyword>
<keyword evidence="7" id="KW-0812">Transmembrane</keyword>
<dbReference type="CDD" id="cd13753">
    <property type="entry name" value="TGF_beta_TGFbeta1_2_3"/>
    <property type="match status" value="1"/>
</dbReference>
<sequence>MSLVSSYQKLGIFSLYIWFIIWMNVVGVALITGCKNCNSKVEKEKRLMAVQGQILAKLGLMKPPNEEKIVMNVSRDVMQTYRSAVQEKDKLLFESKMCRSQVDADEEYFAKRVERLLLEKEFARTVASSSKEKSDKDVYSLRFNVSRLVAESARVSLAELRVYQTPNPRQSLSLNVRMDVCENTREYRDNNTKIGCSNALDTKWSLSSEEKWISFDVTSVVQRWLDDSNMNHGVTLTVTSSVPPAGKDWNVSPIYLGGPAPKMADNEDEEPPWPNILVWFVPRERVVHSTRRRNRRSLDSSYCKMRPREKRCCFRSLYINFQKDLRWKWIHAPKGFYANYCAGQCPLMWGVQKQNHHTSIMALYNRINPDAPGDPCCVPKTYEPLVILYFKDGEPKVDELSNMAVSECTCL</sequence>
<evidence type="ECO:0000256" key="5">
    <source>
        <dbReference type="ARBA" id="ARBA00023157"/>
    </source>
</evidence>
<comment type="subcellular location">
    <subcellularLocation>
        <location evidence="1">Secreted</location>
    </subcellularLocation>
</comment>
<keyword evidence="7" id="KW-0472">Membrane</keyword>
<evidence type="ECO:0000313" key="10">
    <source>
        <dbReference type="Proteomes" id="UP001163046"/>
    </source>
</evidence>
<dbReference type="NCBIfam" id="NF033679">
    <property type="entry name" value="DNRLRE_dom"/>
    <property type="match status" value="1"/>
</dbReference>
<dbReference type="GO" id="GO:0005615">
    <property type="term" value="C:extracellular space"/>
    <property type="evidence" value="ECO:0007669"/>
    <property type="project" value="TreeGrafter"/>
</dbReference>
<dbReference type="InterPro" id="IPR017948">
    <property type="entry name" value="TGFb_CS"/>
</dbReference>
<proteinExistence type="inferred from homology"/>
<dbReference type="PROSITE" id="PS00250">
    <property type="entry name" value="TGF_BETA_1"/>
    <property type="match status" value="1"/>
</dbReference>
<dbReference type="EMBL" id="MU825885">
    <property type="protein sequence ID" value="KAJ7384767.1"/>
    <property type="molecule type" value="Genomic_DNA"/>
</dbReference>
<feature type="transmembrane region" description="Helical" evidence="7">
    <location>
        <begin position="12"/>
        <end position="31"/>
    </location>
</feature>
<comment type="caution">
    <text evidence="9">The sequence shown here is derived from an EMBL/GenBank/DDBJ whole genome shotgun (WGS) entry which is preliminary data.</text>
</comment>